<name>A0A8H4A8N0_GIGMA</name>
<evidence type="ECO:0000313" key="1">
    <source>
        <dbReference type="EMBL" id="KAF0461432.1"/>
    </source>
</evidence>
<gene>
    <name evidence="1" type="ORF">F8M41_000425</name>
</gene>
<sequence length="212" mass="25555">MKVIIFVLDNLNIGKTIQKKLLKLYEVWNNIYILSHYKEFTEYDLNDFEFFKWFSTKTYVSLHKDFVKKPYYLINKQNIENQILKMVQRQAVASKLLSRKPKNFKTITPFKFTNLIWTIKLYSSVTLENGSIIRATEDFYSKAWYSNVKVAMNSEELLEYLSNDRICYGQWYDFKSTNDPYYYECSRLKKTELYNIIDIEAIKKSYSYNSML</sequence>
<reference evidence="1 2" key="1">
    <citation type="journal article" date="2019" name="Environ. Microbiol.">
        <title>At the nexus of three kingdoms: the genome of the mycorrhizal fungus Gigaspora margarita provides insights into plant, endobacterial and fungal interactions.</title>
        <authorList>
            <person name="Venice F."/>
            <person name="Ghignone S."/>
            <person name="Salvioli di Fossalunga A."/>
            <person name="Amselem J."/>
            <person name="Novero M."/>
            <person name="Xianan X."/>
            <person name="Sedzielewska Toro K."/>
            <person name="Morin E."/>
            <person name="Lipzen A."/>
            <person name="Grigoriev I.V."/>
            <person name="Henrissat B."/>
            <person name="Martin F.M."/>
            <person name="Bonfante P."/>
        </authorList>
    </citation>
    <scope>NUCLEOTIDE SEQUENCE [LARGE SCALE GENOMIC DNA]</scope>
    <source>
        <strain evidence="1 2">BEG34</strain>
    </source>
</reference>
<dbReference type="EMBL" id="WTPW01001026">
    <property type="protein sequence ID" value="KAF0461432.1"/>
    <property type="molecule type" value="Genomic_DNA"/>
</dbReference>
<evidence type="ECO:0000313" key="2">
    <source>
        <dbReference type="Proteomes" id="UP000439903"/>
    </source>
</evidence>
<keyword evidence="2" id="KW-1185">Reference proteome</keyword>
<dbReference type="Proteomes" id="UP000439903">
    <property type="component" value="Unassembled WGS sequence"/>
</dbReference>
<accession>A0A8H4A8N0</accession>
<comment type="caution">
    <text evidence="1">The sequence shown here is derived from an EMBL/GenBank/DDBJ whole genome shotgun (WGS) entry which is preliminary data.</text>
</comment>
<dbReference type="AlphaFoldDB" id="A0A8H4A8N0"/>
<proteinExistence type="predicted"/>
<protein>
    <submittedName>
        <fullName evidence="1">Uncharacterized protein</fullName>
    </submittedName>
</protein>
<organism evidence="1 2">
    <name type="scientific">Gigaspora margarita</name>
    <dbReference type="NCBI Taxonomy" id="4874"/>
    <lineage>
        <taxon>Eukaryota</taxon>
        <taxon>Fungi</taxon>
        <taxon>Fungi incertae sedis</taxon>
        <taxon>Mucoromycota</taxon>
        <taxon>Glomeromycotina</taxon>
        <taxon>Glomeromycetes</taxon>
        <taxon>Diversisporales</taxon>
        <taxon>Gigasporaceae</taxon>
        <taxon>Gigaspora</taxon>
    </lineage>
</organism>
<dbReference type="OrthoDB" id="3246013at2759"/>